<sequence>MARPANRKVPVRDLPDFDDWLHVISDPIVVKVYAGSDEHERAAFKDDLVNTLRRAFGMTLTCSPDSLTLSRNQVNVPISAMSDALHSLGARVCRVSFFGMKWKMQDAEPMIDRFIQRYRGEMGSSVPTQKNMFDYGIQFSTSGLQLYKFGEAQCEARRFREGTVHEMCNEAGYGSLDFRPILDPHVVKVKVYQVLCHDILSVIQRQMLDDMPATMRTMRTRLRQLQDLMERWGAMTEDVLSSRISRIRVELTVHTEMVIDGRRLCSELDLFRIGGLESALGGPIHMICALRSQCAGLGAV</sequence>
<accession>A0ABP0U224</accession>
<organism evidence="1 2">
    <name type="scientific">Sphagnum troendelagicum</name>
    <dbReference type="NCBI Taxonomy" id="128251"/>
    <lineage>
        <taxon>Eukaryota</taxon>
        <taxon>Viridiplantae</taxon>
        <taxon>Streptophyta</taxon>
        <taxon>Embryophyta</taxon>
        <taxon>Bryophyta</taxon>
        <taxon>Sphagnophytina</taxon>
        <taxon>Sphagnopsida</taxon>
        <taxon>Sphagnales</taxon>
        <taxon>Sphagnaceae</taxon>
        <taxon>Sphagnum</taxon>
    </lineage>
</organism>
<evidence type="ECO:0000313" key="2">
    <source>
        <dbReference type="Proteomes" id="UP001497512"/>
    </source>
</evidence>
<name>A0ABP0U224_9BRYO</name>
<dbReference type="PANTHER" id="PTHR34863:SF1">
    <property type="entry name" value="OTU DOMAIN-CONTAINING PROTEIN"/>
    <property type="match status" value="1"/>
</dbReference>
<reference evidence="1" key="1">
    <citation type="submission" date="2024-02" db="EMBL/GenBank/DDBJ databases">
        <authorList>
            <consortium name="ELIXIR-Norway"/>
            <consortium name="Elixir Norway"/>
        </authorList>
    </citation>
    <scope>NUCLEOTIDE SEQUENCE</scope>
</reference>
<gene>
    <name evidence="1" type="ORF">CSSPTR1EN2_LOCUS10137</name>
</gene>
<keyword evidence="2" id="KW-1185">Reference proteome</keyword>
<proteinExistence type="predicted"/>
<dbReference type="EMBL" id="OZ019910">
    <property type="protein sequence ID" value="CAK9210392.1"/>
    <property type="molecule type" value="Genomic_DNA"/>
</dbReference>
<evidence type="ECO:0000313" key="1">
    <source>
        <dbReference type="EMBL" id="CAK9210392.1"/>
    </source>
</evidence>
<dbReference type="Proteomes" id="UP001497512">
    <property type="component" value="Chromosome 18"/>
</dbReference>
<protein>
    <submittedName>
        <fullName evidence="1">Uncharacterized protein</fullName>
    </submittedName>
</protein>
<dbReference type="PANTHER" id="PTHR34863">
    <property type="entry name" value="EXPRESSED PROTEIN"/>
    <property type="match status" value="1"/>
</dbReference>